<dbReference type="InParanoid" id="K3X4E5"/>
<protein>
    <submittedName>
        <fullName evidence="1">Uncharacterized protein</fullName>
    </submittedName>
</protein>
<reference evidence="2" key="2">
    <citation type="submission" date="2010-04" db="EMBL/GenBank/DDBJ databases">
        <authorList>
            <person name="Buell R."/>
            <person name="Hamilton J."/>
            <person name="Hostetler J."/>
        </authorList>
    </citation>
    <scope>NUCLEOTIDE SEQUENCE [LARGE SCALE GENOMIC DNA]</scope>
    <source>
        <strain evidence="2">DAOM:BR144</strain>
    </source>
</reference>
<organism evidence="1 2">
    <name type="scientific">Globisporangium ultimum (strain ATCC 200006 / CBS 805.95 / DAOM BR144)</name>
    <name type="common">Pythium ultimum</name>
    <dbReference type="NCBI Taxonomy" id="431595"/>
    <lineage>
        <taxon>Eukaryota</taxon>
        <taxon>Sar</taxon>
        <taxon>Stramenopiles</taxon>
        <taxon>Oomycota</taxon>
        <taxon>Peronosporomycetes</taxon>
        <taxon>Pythiales</taxon>
        <taxon>Pythiaceae</taxon>
        <taxon>Globisporangium</taxon>
    </lineage>
</organism>
<evidence type="ECO:0000313" key="1">
    <source>
        <dbReference type="EnsemblProtists" id="PYU1_T012094"/>
    </source>
</evidence>
<evidence type="ECO:0000313" key="2">
    <source>
        <dbReference type="Proteomes" id="UP000019132"/>
    </source>
</evidence>
<dbReference type="EMBL" id="GL376621">
    <property type="status" value="NOT_ANNOTATED_CDS"/>
    <property type="molecule type" value="Genomic_DNA"/>
</dbReference>
<keyword evidence="2" id="KW-1185">Reference proteome</keyword>
<sequence length="41" mass="4775">MYIHVSILGLLLIKRLISVWACSIVWEVSIRRKSWLVVCCS</sequence>
<accession>K3X4E5</accession>
<reference evidence="1" key="3">
    <citation type="submission" date="2015-02" db="UniProtKB">
        <authorList>
            <consortium name="EnsemblProtists"/>
        </authorList>
    </citation>
    <scope>IDENTIFICATION</scope>
    <source>
        <strain evidence="1">DAOM BR144</strain>
    </source>
</reference>
<dbReference type="EnsemblProtists" id="PYU1_T012094">
    <property type="protein sequence ID" value="PYU1_T012094"/>
    <property type="gene ID" value="PYU1_G012068"/>
</dbReference>
<dbReference type="VEuPathDB" id="FungiDB:PYU1_G012068"/>
<dbReference type="Proteomes" id="UP000019132">
    <property type="component" value="Unassembled WGS sequence"/>
</dbReference>
<name>K3X4E5_GLOUD</name>
<dbReference type="HOGENOM" id="CLU_3282632_0_0_1"/>
<proteinExistence type="predicted"/>
<dbReference type="AlphaFoldDB" id="K3X4E5"/>
<reference evidence="2" key="1">
    <citation type="journal article" date="2010" name="Genome Biol.">
        <title>Genome sequence of the necrotrophic plant pathogen Pythium ultimum reveals original pathogenicity mechanisms and effector repertoire.</title>
        <authorList>
            <person name="Levesque C.A."/>
            <person name="Brouwer H."/>
            <person name="Cano L."/>
            <person name="Hamilton J.P."/>
            <person name="Holt C."/>
            <person name="Huitema E."/>
            <person name="Raffaele S."/>
            <person name="Robideau G.P."/>
            <person name="Thines M."/>
            <person name="Win J."/>
            <person name="Zerillo M.M."/>
            <person name="Beakes G.W."/>
            <person name="Boore J.L."/>
            <person name="Busam D."/>
            <person name="Dumas B."/>
            <person name="Ferriera S."/>
            <person name="Fuerstenberg S.I."/>
            <person name="Gachon C.M."/>
            <person name="Gaulin E."/>
            <person name="Govers F."/>
            <person name="Grenville-Briggs L."/>
            <person name="Horner N."/>
            <person name="Hostetler J."/>
            <person name="Jiang R.H."/>
            <person name="Johnson J."/>
            <person name="Krajaejun T."/>
            <person name="Lin H."/>
            <person name="Meijer H.J."/>
            <person name="Moore B."/>
            <person name="Morris P."/>
            <person name="Phuntmart V."/>
            <person name="Puiu D."/>
            <person name="Shetty J."/>
            <person name="Stajich J.E."/>
            <person name="Tripathy S."/>
            <person name="Wawra S."/>
            <person name="van West P."/>
            <person name="Whitty B.R."/>
            <person name="Coutinho P.M."/>
            <person name="Henrissat B."/>
            <person name="Martin F."/>
            <person name="Thomas P.D."/>
            <person name="Tyler B.M."/>
            <person name="De Vries R.P."/>
            <person name="Kamoun S."/>
            <person name="Yandell M."/>
            <person name="Tisserat N."/>
            <person name="Buell C.R."/>
        </authorList>
    </citation>
    <scope>NUCLEOTIDE SEQUENCE</scope>
    <source>
        <strain evidence="2">DAOM:BR144</strain>
    </source>
</reference>